<dbReference type="PRINTS" id="PR00111">
    <property type="entry name" value="ABHYDROLASE"/>
</dbReference>
<accession>A0A0U2J7F8</accession>
<dbReference type="PANTHER" id="PTHR43798:SF31">
    <property type="entry name" value="AB HYDROLASE SUPERFAMILY PROTEIN YCLE"/>
    <property type="match status" value="1"/>
</dbReference>
<sequence length="283" mass="32688">MAKFQNSIRRGTVNYHEFGNPDQPTVLCLHGLGGNGLYSFGELIPYLCKDFHVIILDNPGHGKTAPLPKEEDYLFSNLAAWVDQVVDRIIDGPFYIMGHSWGADIALHYTRFYPDNVAGLILLDGAFTFPHNQPEMSFDYAYTGWNDYMDRSIFNSEKEIFEEYRIYARQWDIQKERYAASLFTKTPDGKFELIVSKFSVLAIVKAFFKEPFREAYPFIKAPTLLIHAAHPKSLEQARIEGVRQLSEHIENLSVQSLENAMHMIQWDEPEMTSHSIIQWLNKK</sequence>
<evidence type="ECO:0000259" key="2">
    <source>
        <dbReference type="Pfam" id="PF00561"/>
    </source>
</evidence>
<dbReference type="InterPro" id="IPR000073">
    <property type="entry name" value="AB_hydrolase_1"/>
</dbReference>
<dbReference type="KEGG" id="prt:AUC31_11860"/>
<reference evidence="3" key="1">
    <citation type="submission" date="2016-01" db="EMBL/GenBank/DDBJ databases">
        <title>Complete genome of Planococcus rifietoensis type strain M8.</title>
        <authorList>
            <person name="See-Too W.S."/>
        </authorList>
    </citation>
    <scope>NUCLEOTIDE SEQUENCE [LARGE SCALE GENOMIC DNA]</scope>
    <source>
        <strain evidence="3">M8</strain>
    </source>
</reference>
<dbReference type="GO" id="GO:0016787">
    <property type="term" value="F:hydrolase activity"/>
    <property type="evidence" value="ECO:0007669"/>
    <property type="project" value="UniProtKB-KW"/>
</dbReference>
<dbReference type="STRING" id="200991.AUC31_11860"/>
<dbReference type="GO" id="GO:0016020">
    <property type="term" value="C:membrane"/>
    <property type="evidence" value="ECO:0007669"/>
    <property type="project" value="TreeGrafter"/>
</dbReference>
<gene>
    <name evidence="3" type="ORF">AUC31_11860</name>
</gene>
<evidence type="ECO:0000256" key="1">
    <source>
        <dbReference type="ARBA" id="ARBA00022801"/>
    </source>
</evidence>
<feature type="domain" description="AB hydrolase-1" evidence="2">
    <location>
        <begin position="24"/>
        <end position="269"/>
    </location>
</feature>
<dbReference type="SUPFAM" id="SSF53474">
    <property type="entry name" value="alpha/beta-Hydrolases"/>
    <property type="match status" value="1"/>
</dbReference>
<name>A0A0U2J7F8_9BACL</name>
<keyword evidence="1 3" id="KW-0378">Hydrolase</keyword>
<organism evidence="3 4">
    <name type="scientific">Planococcus rifietoensis</name>
    <dbReference type="NCBI Taxonomy" id="200991"/>
    <lineage>
        <taxon>Bacteria</taxon>
        <taxon>Bacillati</taxon>
        <taxon>Bacillota</taxon>
        <taxon>Bacilli</taxon>
        <taxon>Bacillales</taxon>
        <taxon>Caryophanaceae</taxon>
        <taxon>Planococcus</taxon>
    </lineage>
</organism>
<protein>
    <submittedName>
        <fullName evidence="3">Alpha/beta hydrolase</fullName>
    </submittedName>
</protein>
<keyword evidence="4" id="KW-1185">Reference proteome</keyword>
<dbReference type="InterPro" id="IPR050266">
    <property type="entry name" value="AB_hydrolase_sf"/>
</dbReference>
<dbReference type="InterPro" id="IPR029058">
    <property type="entry name" value="AB_hydrolase_fold"/>
</dbReference>
<dbReference type="EMBL" id="CP013659">
    <property type="protein sequence ID" value="ALS75842.1"/>
    <property type="molecule type" value="Genomic_DNA"/>
</dbReference>
<dbReference type="Pfam" id="PF00561">
    <property type="entry name" value="Abhydrolase_1"/>
    <property type="match status" value="1"/>
</dbReference>
<dbReference type="Proteomes" id="UP000067683">
    <property type="component" value="Chromosome"/>
</dbReference>
<dbReference type="Gene3D" id="3.40.50.1820">
    <property type="entry name" value="alpha/beta hydrolase"/>
    <property type="match status" value="1"/>
</dbReference>
<dbReference type="PANTHER" id="PTHR43798">
    <property type="entry name" value="MONOACYLGLYCEROL LIPASE"/>
    <property type="match status" value="1"/>
</dbReference>
<dbReference type="AlphaFoldDB" id="A0A0U2J7F8"/>
<proteinExistence type="predicted"/>
<evidence type="ECO:0000313" key="4">
    <source>
        <dbReference type="Proteomes" id="UP000067683"/>
    </source>
</evidence>
<evidence type="ECO:0000313" key="3">
    <source>
        <dbReference type="EMBL" id="ALS75842.1"/>
    </source>
</evidence>
<dbReference type="OrthoDB" id="9775557at2"/>